<dbReference type="Gene3D" id="1.10.10.10">
    <property type="entry name" value="Winged helix-like DNA-binding domain superfamily/Winged helix DNA-binding domain"/>
    <property type="match status" value="1"/>
</dbReference>
<evidence type="ECO:0000313" key="6">
    <source>
        <dbReference type="Proteomes" id="UP001218034"/>
    </source>
</evidence>
<dbReference type="SUPFAM" id="SSF46785">
    <property type="entry name" value="Winged helix' DNA-binding domain"/>
    <property type="match status" value="1"/>
</dbReference>
<evidence type="ECO:0000256" key="1">
    <source>
        <dbReference type="ARBA" id="ARBA00010014"/>
    </source>
</evidence>
<comment type="function">
    <text evidence="4">May be involved in maturation of the 30S ribosomal subunit.</text>
</comment>
<dbReference type="EMBL" id="CP104395">
    <property type="protein sequence ID" value="WEL19410.1"/>
    <property type="molecule type" value="Genomic_DNA"/>
</dbReference>
<dbReference type="InterPro" id="IPR036388">
    <property type="entry name" value="WH-like_DNA-bd_sf"/>
</dbReference>
<dbReference type="InterPro" id="IPR036390">
    <property type="entry name" value="WH_DNA-bd_sf"/>
</dbReference>
<dbReference type="PANTHER" id="PTHR11710">
    <property type="entry name" value="40S RIBOSOMAL PROTEIN S19"/>
    <property type="match status" value="1"/>
</dbReference>
<comment type="similarity">
    <text evidence="1 4">Belongs to the eukaryotic ribosomal protein eS19 family.</text>
</comment>
<sequence length="135" mass="15129">MVNVYDVKAEPLINAAANDLEDDFEAPDWTEFVKTGVGRERTPEQDNWYHIRSAAILRRIYTDGPLGVSKLRTIYGKRKNNGHAPEHHSKASGKVIRTALQNLEQAGYVETEEGEGRKITDEGKSFLDEKASSLV</sequence>
<evidence type="ECO:0000256" key="4">
    <source>
        <dbReference type="HAMAP-Rule" id="MF_01474"/>
    </source>
</evidence>
<dbReference type="HAMAP" id="MF_01474">
    <property type="entry name" value="Ribosomal_eS19"/>
    <property type="match status" value="1"/>
</dbReference>
<proteinExistence type="inferred from homology"/>
<dbReference type="RefSeq" id="WP_347722280.1">
    <property type="nucleotide sequence ID" value="NZ_CP104395.1"/>
</dbReference>
<evidence type="ECO:0000313" key="5">
    <source>
        <dbReference type="EMBL" id="WEL19410.1"/>
    </source>
</evidence>
<keyword evidence="3 4" id="KW-0687">Ribonucleoprotein</keyword>
<dbReference type="GeneID" id="98290423"/>
<accession>A0ABY8CHD3</accession>
<dbReference type="NCBIfam" id="NF006811">
    <property type="entry name" value="PRK09333.1"/>
    <property type="match status" value="1"/>
</dbReference>
<evidence type="ECO:0000256" key="2">
    <source>
        <dbReference type="ARBA" id="ARBA00022980"/>
    </source>
</evidence>
<dbReference type="Pfam" id="PF01090">
    <property type="entry name" value="Ribosomal_S19e"/>
    <property type="match status" value="1"/>
</dbReference>
<dbReference type="Proteomes" id="UP001218034">
    <property type="component" value="Chromosome"/>
</dbReference>
<dbReference type="PROSITE" id="PS00628">
    <property type="entry name" value="RIBOSOMAL_S19E"/>
    <property type="match status" value="1"/>
</dbReference>
<organism evidence="5 6">
    <name type="scientific">Candidatus Nanohalococcus occultus</name>
    <dbReference type="NCBI Taxonomy" id="2978047"/>
    <lineage>
        <taxon>Archaea</taxon>
        <taxon>Candidatus Nanohalarchaeota</taxon>
        <taxon>Candidatus Nanohalarchaeota incertae sedis</taxon>
        <taxon>Candidatus Nanohalococcus</taxon>
    </lineage>
</organism>
<comment type="subunit">
    <text evidence="4">Part of the 30S ribosomal subunit.</text>
</comment>
<reference evidence="5 6" key="1">
    <citation type="submission" date="2022-09" db="EMBL/GenBank/DDBJ databases">
        <title>Xylan utilization by haloarchaea-nanohaloarchaea associations.</title>
        <authorList>
            <person name="Yakimov M."/>
        </authorList>
    </citation>
    <scope>NUCLEOTIDE SEQUENCE [LARGE SCALE GENOMIC DNA]</scope>
    <source>
        <strain evidence="5 6">SVXNc</strain>
    </source>
</reference>
<keyword evidence="6" id="KW-1185">Reference proteome</keyword>
<dbReference type="PANTHER" id="PTHR11710:SF0">
    <property type="entry name" value="40S RIBOSOMAL PROTEIN S19"/>
    <property type="match status" value="1"/>
</dbReference>
<dbReference type="InterPro" id="IPR001266">
    <property type="entry name" value="Ribosomal_eS19"/>
</dbReference>
<dbReference type="SMART" id="SM01413">
    <property type="entry name" value="Ribosomal_S19e"/>
    <property type="match status" value="1"/>
</dbReference>
<dbReference type="InterPro" id="IPR018277">
    <property type="entry name" value="Ribosomal_eS19_CS"/>
</dbReference>
<name>A0ABY8CHD3_9ARCH</name>
<dbReference type="GO" id="GO:0005840">
    <property type="term" value="C:ribosome"/>
    <property type="evidence" value="ECO:0007669"/>
    <property type="project" value="UniProtKB-KW"/>
</dbReference>
<gene>
    <name evidence="5" type="primary">rps19a</name>
    <name evidence="4" type="synonym">rps19e</name>
    <name evidence="5" type="ORF">SVXNc_0386</name>
</gene>
<keyword evidence="2 4" id="KW-0689">Ribosomal protein</keyword>
<protein>
    <recommendedName>
        <fullName evidence="4">Small ribosomal subunit protein eS19</fullName>
    </recommendedName>
</protein>
<evidence type="ECO:0000256" key="3">
    <source>
        <dbReference type="ARBA" id="ARBA00023274"/>
    </source>
</evidence>
<dbReference type="InterPro" id="IPR027548">
    <property type="entry name" value="Ribosomal_eS19_archaeal"/>
</dbReference>